<reference evidence="3" key="2">
    <citation type="submission" date="2023-11" db="UniProtKB">
        <authorList>
            <consortium name="WormBaseParasite"/>
        </authorList>
    </citation>
    <scope>IDENTIFICATION</scope>
</reference>
<dbReference type="GO" id="GO:0005868">
    <property type="term" value="C:cytoplasmic dynein complex"/>
    <property type="evidence" value="ECO:0007669"/>
    <property type="project" value="InterPro"/>
</dbReference>
<feature type="compositionally biased region" description="Polar residues" evidence="1">
    <location>
        <begin position="99"/>
        <end position="129"/>
    </location>
</feature>
<feature type="compositionally biased region" description="Basic and acidic residues" evidence="1">
    <location>
        <begin position="44"/>
        <end position="59"/>
    </location>
</feature>
<feature type="compositionally biased region" description="Polar residues" evidence="1">
    <location>
        <begin position="206"/>
        <end position="228"/>
    </location>
</feature>
<evidence type="ECO:0000313" key="2">
    <source>
        <dbReference type="Proteomes" id="UP000050795"/>
    </source>
</evidence>
<dbReference type="Gene3D" id="2.130.10.10">
    <property type="entry name" value="YVTN repeat-like/Quinoprotein amine dehydrogenase"/>
    <property type="match status" value="1"/>
</dbReference>
<dbReference type="GO" id="GO:0042073">
    <property type="term" value="P:intraciliary transport"/>
    <property type="evidence" value="ECO:0007669"/>
    <property type="project" value="InterPro"/>
</dbReference>
<dbReference type="SUPFAM" id="SSF50978">
    <property type="entry name" value="WD40 repeat-like"/>
    <property type="match status" value="1"/>
</dbReference>
<accession>A0AA85IZ46</accession>
<evidence type="ECO:0000256" key="1">
    <source>
        <dbReference type="SAM" id="MobiDB-lite"/>
    </source>
</evidence>
<reference evidence="2" key="1">
    <citation type="submission" date="2022-06" db="EMBL/GenBank/DDBJ databases">
        <authorList>
            <person name="Berger JAMES D."/>
            <person name="Berger JAMES D."/>
        </authorList>
    </citation>
    <scope>NUCLEOTIDE SEQUENCE [LARGE SCALE GENOMIC DNA]</scope>
</reference>
<sequence>MSQQSGHHRSKSQTKNSYDSKLQKDNNKSHTKLKVLKNSSRRVSSKEEIYGKSDEDDKQYAINYGVRQPTENTEVVSRKSKELHSRQVNKNPKLLANIKHTNLNPSKRNLTVSTQNSKQNAHSAISKQSKAVKGVKHSGRNDNERNNLLSSVEFCYEKQEGSVDYQDNKNKQENDDTFSEQPVGEEIHSTGESDHYSSDFSEEDPSVSSQVLQTETKAPSNDYKSNNDAGEILSKSEPLISGICESVSTMQRNDYVDPTHRNTVWNDGKSNNVINFEQSNRLLIHQHISSRVKRRAKDLSKLIDLSLDELIHVFELKPMDQYEFHMLHSNEHKNRSHCQVQTNDDALDREVQTEPIDICSGVWTQQPPDENGDVFGRDSSSNNFSTNVFYDSCFLSDRNSESSQVILDELARELCLGINASNDTNIQNTDLSVHTHNLTANSELGMTNKSDPLPSSFAENVHLILDILEEENSYSPKKIAKNGKELEMDGSFVEISFRPTADHFSEEYNGINSVGDSRNGNYDEDTYPTNLNGFSQYHNISSFWDHYECIACECAPQNQSVIMTVHRPIELNQGKEDLKNPFNYQRRAGEFICIWTAIGVKQLPDRLLYCPGLSETGLKGANLNCAMFSPDTDASLVIAGLFNGSLSIWDLYNYSSEILKKPTNFMFDYGKAVNDIGDYMNSPDSPVILPPTYITSAVEVPNMHDPKLAGKQCTKQQNHFNPIISIKAAEVHQQHFSRVGVKESSKAVDKFQFVVLDEVGNLSLWLVLTNRKRGLQNPVEILVGSQTDYGLSPGTGQIHLVRLLFIENKLTHHIPDYLKEDRMNHQHDTQSLDRLYQFDRIIATCLSVTRHGTFLIGCSNGKIIHRGRLANRTVHPKLFSRPMSCSAVQTIAGHPNDSLDLFLAGYRDGKICLYKTNHAQPVLEWDIISSLNPSEIRTKQEGDILASTAQLTDLCNQLFPGVHKLLWSNTHCSIFFSLDSFNQILMWDITNISNSPNSFTLLNKSNFYLIKKDQIQVSSNEKSILSNQISDICLSVLPKMSNTTEDLLPSTRVKRNYTSYIILVYPDKINLYQINSLRMNETVNDISSLMKIINGFNDIT</sequence>
<proteinExistence type="predicted"/>
<dbReference type="AlphaFoldDB" id="A0AA85IZ46"/>
<dbReference type="Proteomes" id="UP000050795">
    <property type="component" value="Unassembled WGS sequence"/>
</dbReference>
<dbReference type="GO" id="GO:0045504">
    <property type="term" value="F:dynein heavy chain binding"/>
    <property type="evidence" value="ECO:0007669"/>
    <property type="project" value="InterPro"/>
</dbReference>
<organism evidence="2 3">
    <name type="scientific">Trichobilharzia regenti</name>
    <name type="common">Nasal bird schistosome</name>
    <dbReference type="NCBI Taxonomy" id="157069"/>
    <lineage>
        <taxon>Eukaryota</taxon>
        <taxon>Metazoa</taxon>
        <taxon>Spiralia</taxon>
        <taxon>Lophotrochozoa</taxon>
        <taxon>Platyhelminthes</taxon>
        <taxon>Trematoda</taxon>
        <taxon>Digenea</taxon>
        <taxon>Strigeidida</taxon>
        <taxon>Schistosomatoidea</taxon>
        <taxon>Schistosomatidae</taxon>
        <taxon>Trichobilharzia</taxon>
    </lineage>
</organism>
<feature type="region of interest" description="Disordered" evidence="1">
    <location>
        <begin position="163"/>
        <end position="230"/>
    </location>
</feature>
<dbReference type="InterPro" id="IPR036322">
    <property type="entry name" value="WD40_repeat_dom_sf"/>
</dbReference>
<dbReference type="GO" id="GO:0045503">
    <property type="term" value="F:dynein light chain binding"/>
    <property type="evidence" value="ECO:0007669"/>
    <property type="project" value="InterPro"/>
</dbReference>
<protein>
    <submittedName>
        <fullName evidence="3">Uncharacterized protein</fullName>
    </submittedName>
</protein>
<name>A0AA85IZ46_TRIRE</name>
<evidence type="ECO:0000313" key="3">
    <source>
        <dbReference type="WBParaSite" id="TREG1_12170.1"/>
    </source>
</evidence>
<feature type="compositionally biased region" description="Basic and acidic residues" evidence="1">
    <location>
        <begin position="76"/>
        <end position="85"/>
    </location>
</feature>
<dbReference type="InterPro" id="IPR015943">
    <property type="entry name" value="WD40/YVTN_repeat-like_dom_sf"/>
</dbReference>
<feature type="compositionally biased region" description="Basic and acidic residues" evidence="1">
    <location>
        <begin position="163"/>
        <end position="174"/>
    </location>
</feature>
<dbReference type="PANTHER" id="PTHR16022:SF0">
    <property type="entry name" value="CYTOPLASMIC DYNEIN 2 INTERMEDIATE CHAIN 1"/>
    <property type="match status" value="1"/>
</dbReference>
<dbReference type="GO" id="GO:0005929">
    <property type="term" value="C:cilium"/>
    <property type="evidence" value="ECO:0007669"/>
    <property type="project" value="GOC"/>
</dbReference>
<feature type="region of interest" description="Disordered" evidence="1">
    <location>
        <begin position="1"/>
        <end position="146"/>
    </location>
</feature>
<feature type="compositionally biased region" description="Basic and acidic residues" evidence="1">
    <location>
        <begin position="185"/>
        <end position="197"/>
    </location>
</feature>
<dbReference type="PANTHER" id="PTHR16022">
    <property type="entry name" value="WD REPEAT DOMAIN 60"/>
    <property type="match status" value="1"/>
</dbReference>
<keyword evidence="2" id="KW-1185">Reference proteome</keyword>
<dbReference type="WBParaSite" id="TREG1_12170.1">
    <property type="protein sequence ID" value="TREG1_12170.1"/>
    <property type="gene ID" value="TREG1_12170"/>
</dbReference>
<feature type="compositionally biased region" description="Basic residues" evidence="1">
    <location>
        <begin position="1"/>
        <end position="12"/>
    </location>
</feature>
<dbReference type="InterPro" id="IPR042505">
    <property type="entry name" value="DYNC2I1"/>
</dbReference>